<feature type="region of interest" description="Disordered" evidence="1">
    <location>
        <begin position="95"/>
        <end position="122"/>
    </location>
</feature>
<dbReference type="Proteomes" id="UP000184529">
    <property type="component" value="Unassembled WGS sequence"/>
</dbReference>
<protein>
    <submittedName>
        <fullName evidence="2">Uncharacterized protein</fullName>
    </submittedName>
</protein>
<dbReference type="EMBL" id="FQZM01000014">
    <property type="protein sequence ID" value="SHI90190.1"/>
    <property type="molecule type" value="Genomic_DNA"/>
</dbReference>
<gene>
    <name evidence="2" type="ORF">SAMN02745219_01320</name>
</gene>
<keyword evidence="3" id="KW-1185">Reference proteome</keyword>
<name>A0A1M6EXQ0_9FIRM</name>
<reference evidence="3" key="1">
    <citation type="submission" date="2016-11" db="EMBL/GenBank/DDBJ databases">
        <authorList>
            <person name="Varghese N."/>
            <person name="Submissions S."/>
        </authorList>
    </citation>
    <scope>NUCLEOTIDE SEQUENCE [LARGE SCALE GENOMIC DNA]</scope>
    <source>
        <strain evidence="3">DSM 16057</strain>
    </source>
</reference>
<evidence type="ECO:0000256" key="1">
    <source>
        <dbReference type="SAM" id="MobiDB-lite"/>
    </source>
</evidence>
<proteinExistence type="predicted"/>
<evidence type="ECO:0000313" key="3">
    <source>
        <dbReference type="Proteomes" id="UP000184529"/>
    </source>
</evidence>
<dbReference type="AlphaFoldDB" id="A0A1M6EXQ0"/>
<organism evidence="2 3">
    <name type="scientific">Desulfofundulus thermosubterraneus DSM 16057</name>
    <dbReference type="NCBI Taxonomy" id="1121432"/>
    <lineage>
        <taxon>Bacteria</taxon>
        <taxon>Bacillati</taxon>
        <taxon>Bacillota</taxon>
        <taxon>Clostridia</taxon>
        <taxon>Eubacteriales</taxon>
        <taxon>Peptococcaceae</taxon>
        <taxon>Desulfofundulus</taxon>
    </lineage>
</organism>
<evidence type="ECO:0000313" key="2">
    <source>
        <dbReference type="EMBL" id="SHI90190.1"/>
    </source>
</evidence>
<sequence length="128" mass="14720">MGTFFRHIFTMMKKRFCRSTGTDALLPLQQDVNRLKKEVALLRELLESQHWRIEKFHVDRMHVEQFTINLESINVDQLGGALNVGITHSCLVSTGDLPAQKEPENQKNPPAAQSGKEEGYILTFRLQR</sequence>
<accession>A0A1M6EXQ0</accession>